<reference evidence="3 4" key="1">
    <citation type="journal article" date="2014" name="Int. J. Syst. Evol. Microbiol.">
        <title>Complete genome sequence of Corynebacterium casei LMG S-19264T (=DSM 44701T), isolated from a smear-ripened cheese.</title>
        <authorList>
            <consortium name="US DOE Joint Genome Institute (JGI-PGF)"/>
            <person name="Walter F."/>
            <person name="Albersmeier A."/>
            <person name="Kalinowski J."/>
            <person name="Ruckert C."/>
        </authorList>
    </citation>
    <scope>NUCLEOTIDE SEQUENCE [LARGE SCALE GENOMIC DNA]</scope>
    <source>
        <strain evidence="3 4">CGMCC 1.15896</strain>
    </source>
</reference>
<dbReference type="Pfam" id="PF05239">
    <property type="entry name" value="PRC"/>
    <property type="match status" value="1"/>
</dbReference>
<evidence type="ECO:0000313" key="3">
    <source>
        <dbReference type="EMBL" id="GGA60307.1"/>
    </source>
</evidence>
<proteinExistence type="predicted"/>
<dbReference type="InterPro" id="IPR027275">
    <property type="entry name" value="PRC-brl_dom"/>
</dbReference>
<dbReference type="OrthoDB" id="8021018at2"/>
<dbReference type="AlphaFoldDB" id="A0A916RM26"/>
<evidence type="ECO:0000259" key="2">
    <source>
        <dbReference type="Pfam" id="PF05239"/>
    </source>
</evidence>
<sequence>MQTHPFDDLATLSIALRADIGAGQMNMEEIMSNTPSLVALIAAGALTVSPVLAQSQDTIDPDDPTPVQELPADGELDPLEESEGQADECRESLAIFAAQLEQEGFWVTGWGTAGYGPGAELMSDPAAPDAGAEAQTDAAPLAGGAAANHWGFDQFVGMQGYQSPRGQIQQLYGAAHVFAEQNNQEGCDYVLGQVSATYERYRAQLSDAGLQPQQIIDWRQEQIALAEPVTDAAEGGRLTIDAIRGSDVRTRADENLGSVNDVIVHPQTGELRYIIVARGGFLGFGEELVAVPWQAFATVPGLNSLVLDVEPEHLSAAPAIEGNFWIDDEAYDALVQRADDYWFQ</sequence>
<gene>
    <name evidence="3" type="ORF">GCM10011499_33160</name>
</gene>
<keyword evidence="4" id="KW-1185">Reference proteome</keyword>
<accession>A0A916RM26</accession>
<dbReference type="EMBL" id="BMKB01000006">
    <property type="protein sequence ID" value="GGA60307.1"/>
    <property type="molecule type" value="Genomic_DNA"/>
</dbReference>
<protein>
    <recommendedName>
        <fullName evidence="2">PRC-barrel domain-containing protein</fullName>
    </recommendedName>
</protein>
<name>A0A916RM26_9HYPH</name>
<dbReference type="PANTHER" id="PTHR36505">
    <property type="entry name" value="BLR1072 PROTEIN"/>
    <property type="match status" value="1"/>
</dbReference>
<evidence type="ECO:0000256" key="1">
    <source>
        <dbReference type="SAM" id="MobiDB-lite"/>
    </source>
</evidence>
<comment type="caution">
    <text evidence="3">The sequence shown here is derived from an EMBL/GenBank/DDBJ whole genome shotgun (WGS) entry which is preliminary data.</text>
</comment>
<feature type="region of interest" description="Disordered" evidence="1">
    <location>
        <begin position="55"/>
        <end position="86"/>
    </location>
</feature>
<dbReference type="Gene3D" id="2.30.30.240">
    <property type="entry name" value="PRC-barrel domain"/>
    <property type="match status" value="1"/>
</dbReference>
<feature type="domain" description="PRC-barrel" evidence="2">
    <location>
        <begin position="240"/>
        <end position="295"/>
    </location>
</feature>
<dbReference type="PANTHER" id="PTHR36505:SF1">
    <property type="entry name" value="BLR1072 PROTEIN"/>
    <property type="match status" value="1"/>
</dbReference>
<dbReference type="SUPFAM" id="SSF50346">
    <property type="entry name" value="PRC-barrel domain"/>
    <property type="match status" value="1"/>
</dbReference>
<evidence type="ECO:0000313" key="4">
    <source>
        <dbReference type="Proteomes" id="UP000596977"/>
    </source>
</evidence>
<dbReference type="InterPro" id="IPR011033">
    <property type="entry name" value="PRC_barrel-like_sf"/>
</dbReference>
<dbReference type="Proteomes" id="UP000596977">
    <property type="component" value="Unassembled WGS sequence"/>
</dbReference>
<organism evidence="3 4">
    <name type="scientific">Pelagibacterium lentulum</name>
    <dbReference type="NCBI Taxonomy" id="2029865"/>
    <lineage>
        <taxon>Bacteria</taxon>
        <taxon>Pseudomonadati</taxon>
        <taxon>Pseudomonadota</taxon>
        <taxon>Alphaproteobacteria</taxon>
        <taxon>Hyphomicrobiales</taxon>
        <taxon>Devosiaceae</taxon>
        <taxon>Pelagibacterium</taxon>
    </lineage>
</organism>
<feature type="compositionally biased region" description="Acidic residues" evidence="1">
    <location>
        <begin position="72"/>
        <end position="86"/>
    </location>
</feature>